<accession>A0ABQ5KI40</accession>
<feature type="domain" description="TonB-dependent receptor-like beta-barrel" evidence="10">
    <location>
        <begin position="2"/>
        <end position="116"/>
    </location>
</feature>
<protein>
    <submittedName>
        <fullName evidence="11">TonB-dependent receptor-like protein</fullName>
    </submittedName>
</protein>
<keyword evidence="7" id="KW-0798">TonB box</keyword>
<keyword evidence="5" id="KW-0408">Iron</keyword>
<name>A0ABQ5KI40_9EUKA</name>
<evidence type="ECO:0000256" key="5">
    <source>
        <dbReference type="ARBA" id="ARBA00023004"/>
    </source>
</evidence>
<keyword evidence="12" id="KW-1185">Reference proteome</keyword>
<dbReference type="InterPro" id="IPR039426">
    <property type="entry name" value="TonB-dep_rcpt-like"/>
</dbReference>
<evidence type="ECO:0000256" key="2">
    <source>
        <dbReference type="ARBA" id="ARBA00022448"/>
    </source>
</evidence>
<proteinExistence type="predicted"/>
<evidence type="ECO:0000313" key="11">
    <source>
        <dbReference type="EMBL" id="GKT31153.1"/>
    </source>
</evidence>
<keyword evidence="4" id="KW-0812">Transmembrane</keyword>
<comment type="subcellular location">
    <subcellularLocation>
        <location evidence="1">Cell outer membrane</location>
        <topology evidence="1">Multi-pass membrane protein</topology>
    </subcellularLocation>
</comment>
<feature type="non-terminal residue" evidence="11">
    <location>
        <position position="116"/>
    </location>
</feature>
<evidence type="ECO:0000256" key="1">
    <source>
        <dbReference type="ARBA" id="ARBA00004571"/>
    </source>
</evidence>
<evidence type="ECO:0000256" key="7">
    <source>
        <dbReference type="ARBA" id="ARBA00023077"/>
    </source>
</evidence>
<dbReference type="Pfam" id="PF00593">
    <property type="entry name" value="TonB_dep_Rec_b-barrel"/>
    <property type="match status" value="1"/>
</dbReference>
<evidence type="ECO:0000256" key="9">
    <source>
        <dbReference type="ARBA" id="ARBA00023237"/>
    </source>
</evidence>
<evidence type="ECO:0000259" key="10">
    <source>
        <dbReference type="Pfam" id="PF00593"/>
    </source>
</evidence>
<keyword evidence="9" id="KW-0998">Cell outer membrane</keyword>
<keyword evidence="3" id="KW-0410">Iron transport</keyword>
<dbReference type="Gene3D" id="2.40.170.20">
    <property type="entry name" value="TonB-dependent receptor, beta-barrel domain"/>
    <property type="match status" value="1"/>
</dbReference>
<dbReference type="PANTHER" id="PTHR32552">
    <property type="entry name" value="FERRICHROME IRON RECEPTOR-RELATED"/>
    <property type="match status" value="1"/>
</dbReference>
<sequence>MTPDWHLTLGARVDYVNVDGKKDLDLTDYGEGTSTLKGSISSVEFLPSATVTYNITPDITSYDKVSRGYLAGGFDYATSVTDEQFKYDPEYSMNYELGMKSSWLEKSLTANVAAFY</sequence>
<keyword evidence="6" id="KW-0406">Ion transport</keyword>
<evidence type="ECO:0000256" key="8">
    <source>
        <dbReference type="ARBA" id="ARBA00023136"/>
    </source>
</evidence>
<gene>
    <name evidence="11" type="ORF">ADUPG1_005770</name>
</gene>
<dbReference type="SUPFAM" id="SSF56935">
    <property type="entry name" value="Porins"/>
    <property type="match status" value="1"/>
</dbReference>
<evidence type="ECO:0000256" key="4">
    <source>
        <dbReference type="ARBA" id="ARBA00022692"/>
    </source>
</evidence>
<reference evidence="11" key="1">
    <citation type="submission" date="2022-03" db="EMBL/GenBank/DDBJ databases">
        <title>Draft genome sequence of Aduncisulcus paluster, a free-living microaerophilic Fornicata.</title>
        <authorList>
            <person name="Yuyama I."/>
            <person name="Kume K."/>
            <person name="Tamura T."/>
            <person name="Inagaki Y."/>
            <person name="Hashimoto T."/>
        </authorList>
    </citation>
    <scope>NUCLEOTIDE SEQUENCE</scope>
    <source>
        <strain evidence="11">NY0171</strain>
    </source>
</reference>
<organism evidence="11 12">
    <name type="scientific">Aduncisulcus paluster</name>
    <dbReference type="NCBI Taxonomy" id="2918883"/>
    <lineage>
        <taxon>Eukaryota</taxon>
        <taxon>Metamonada</taxon>
        <taxon>Carpediemonas-like organisms</taxon>
        <taxon>Aduncisulcus</taxon>
    </lineage>
</organism>
<evidence type="ECO:0000256" key="3">
    <source>
        <dbReference type="ARBA" id="ARBA00022496"/>
    </source>
</evidence>
<dbReference type="InterPro" id="IPR000531">
    <property type="entry name" value="Beta-barrel_TonB"/>
</dbReference>
<keyword evidence="2" id="KW-0813">Transport</keyword>
<evidence type="ECO:0000256" key="6">
    <source>
        <dbReference type="ARBA" id="ARBA00023065"/>
    </source>
</evidence>
<dbReference type="PANTHER" id="PTHR32552:SF81">
    <property type="entry name" value="TONB-DEPENDENT OUTER MEMBRANE RECEPTOR"/>
    <property type="match status" value="1"/>
</dbReference>
<comment type="caution">
    <text evidence="11">The sequence shown here is derived from an EMBL/GenBank/DDBJ whole genome shotgun (WGS) entry which is preliminary data.</text>
</comment>
<keyword evidence="8" id="KW-0472">Membrane</keyword>
<dbReference type="InterPro" id="IPR036942">
    <property type="entry name" value="Beta-barrel_TonB_sf"/>
</dbReference>
<evidence type="ECO:0000313" key="12">
    <source>
        <dbReference type="Proteomes" id="UP001057375"/>
    </source>
</evidence>
<dbReference type="Proteomes" id="UP001057375">
    <property type="component" value="Unassembled WGS sequence"/>
</dbReference>
<dbReference type="EMBL" id="BQXS01009380">
    <property type="protein sequence ID" value="GKT31153.1"/>
    <property type="molecule type" value="Genomic_DNA"/>
</dbReference>